<proteinExistence type="inferred from homology"/>
<dbReference type="STRING" id="857566.A0A1E3PJP8"/>
<dbReference type="PANTHER" id="PTHR43731">
    <property type="entry name" value="RHOMBOID PROTEASE"/>
    <property type="match status" value="1"/>
</dbReference>
<dbReference type="InterPro" id="IPR022764">
    <property type="entry name" value="Peptidase_S54_rhomboid_dom"/>
</dbReference>
<protein>
    <submittedName>
        <fullName evidence="9">Rhomboid-domain-containing protein</fullName>
    </submittedName>
</protein>
<dbReference type="GO" id="GO:0004252">
    <property type="term" value="F:serine-type endopeptidase activity"/>
    <property type="evidence" value="ECO:0007669"/>
    <property type="project" value="InterPro"/>
</dbReference>
<feature type="transmembrane region" description="Helical" evidence="7">
    <location>
        <begin position="194"/>
        <end position="210"/>
    </location>
</feature>
<evidence type="ECO:0000256" key="3">
    <source>
        <dbReference type="ARBA" id="ARBA00022692"/>
    </source>
</evidence>
<dbReference type="Pfam" id="PF01694">
    <property type="entry name" value="Rhomboid"/>
    <property type="match status" value="1"/>
</dbReference>
<keyword evidence="5 7" id="KW-1133">Transmembrane helix</keyword>
<dbReference type="InterPro" id="IPR035952">
    <property type="entry name" value="Rhomboid-like_sf"/>
</dbReference>
<comment type="similarity">
    <text evidence="2">Belongs to the peptidase S54 family.</text>
</comment>
<name>A0A1E3PJP8_9ASCO</name>
<dbReference type="OrthoDB" id="10260614at2759"/>
<dbReference type="Proteomes" id="UP000095009">
    <property type="component" value="Unassembled WGS sequence"/>
</dbReference>
<keyword evidence="3 7" id="KW-0812">Transmembrane</keyword>
<keyword evidence="6 7" id="KW-0472">Membrane</keyword>
<evidence type="ECO:0000313" key="10">
    <source>
        <dbReference type="Proteomes" id="UP000095009"/>
    </source>
</evidence>
<keyword evidence="4" id="KW-0378">Hydrolase</keyword>
<comment type="subcellular location">
    <subcellularLocation>
        <location evidence="1">Membrane</location>
        <topology evidence="1">Multi-pass membrane protein</topology>
    </subcellularLocation>
</comment>
<dbReference type="FunFam" id="1.20.1540.10:FF:000012">
    <property type="entry name" value="Rhomboid family protein"/>
    <property type="match status" value="1"/>
</dbReference>
<evidence type="ECO:0000259" key="8">
    <source>
        <dbReference type="Pfam" id="PF01694"/>
    </source>
</evidence>
<evidence type="ECO:0000256" key="2">
    <source>
        <dbReference type="ARBA" id="ARBA00009045"/>
    </source>
</evidence>
<feature type="transmembrane region" description="Helical" evidence="7">
    <location>
        <begin position="275"/>
        <end position="294"/>
    </location>
</feature>
<reference evidence="9 10" key="1">
    <citation type="journal article" date="2016" name="Proc. Natl. Acad. Sci. U.S.A.">
        <title>Comparative genomics of biotechnologically important yeasts.</title>
        <authorList>
            <person name="Riley R."/>
            <person name="Haridas S."/>
            <person name="Wolfe K.H."/>
            <person name="Lopes M.R."/>
            <person name="Hittinger C.T."/>
            <person name="Goeker M."/>
            <person name="Salamov A.A."/>
            <person name="Wisecaver J.H."/>
            <person name="Long T.M."/>
            <person name="Calvey C.H."/>
            <person name="Aerts A.L."/>
            <person name="Barry K.W."/>
            <person name="Choi C."/>
            <person name="Clum A."/>
            <person name="Coughlan A.Y."/>
            <person name="Deshpande S."/>
            <person name="Douglass A.P."/>
            <person name="Hanson S.J."/>
            <person name="Klenk H.-P."/>
            <person name="LaButti K.M."/>
            <person name="Lapidus A."/>
            <person name="Lindquist E.A."/>
            <person name="Lipzen A.M."/>
            <person name="Meier-Kolthoff J.P."/>
            <person name="Ohm R.A."/>
            <person name="Otillar R.P."/>
            <person name="Pangilinan J.L."/>
            <person name="Peng Y."/>
            <person name="Rokas A."/>
            <person name="Rosa C.A."/>
            <person name="Scheuner C."/>
            <person name="Sibirny A.A."/>
            <person name="Slot J.C."/>
            <person name="Stielow J.B."/>
            <person name="Sun H."/>
            <person name="Kurtzman C.P."/>
            <person name="Blackwell M."/>
            <person name="Grigoriev I.V."/>
            <person name="Jeffries T.W."/>
        </authorList>
    </citation>
    <scope>NUCLEOTIDE SEQUENCE [LARGE SCALE GENOMIC DNA]</scope>
    <source>
        <strain evidence="9 10">DSM 6958</strain>
    </source>
</reference>
<dbReference type="PANTHER" id="PTHR43731:SF14">
    <property type="entry name" value="PRESENILIN-ASSOCIATED RHOMBOID-LIKE PROTEIN, MITOCHONDRIAL"/>
    <property type="match status" value="1"/>
</dbReference>
<feature type="domain" description="Peptidase S54 rhomboid" evidence="8">
    <location>
        <begin position="233"/>
        <end position="379"/>
    </location>
</feature>
<feature type="transmembrane region" description="Helical" evidence="7">
    <location>
        <begin position="360"/>
        <end position="378"/>
    </location>
</feature>
<sequence>MSLLGKQGKYFFLSNVGNLKSPVVHHVKFFARNPANWSRPTTINTSISFKASDSIFPLLNIRSASFKKNGLWNFIKDTWLSHKMWNESLSWNTIQPHAVNNFFVMGSFNIFRLVPRRGYATYWRGRRVGGSGGGTRYSKGAFSPQGSGPNKSYIWSKLQTPVIFTTSVFIGSCILTPILFKYTPMSWFNRHPRELVYGLMALNVVGYLMWKAPSLYRYMYRYGLLQMDQSFNKWQMLGSAFSHQEIFHLGMNMFVLYQFGTTLAQVVGSQNFTQMYFSSAAFASLGSIAFPLFVRTFTGIPSLGASGAIFSTVGAFSYIFPKTGLSLFFIPLPVGAWYVFLGSVVWNAAGVVWKFGRFDYAGHLGGSLIGIFYGWFYTRQIRASREKRERQTDVTWSSFF</sequence>
<organism evidence="9 10">
    <name type="scientific">Nadsonia fulvescens var. elongata DSM 6958</name>
    <dbReference type="NCBI Taxonomy" id="857566"/>
    <lineage>
        <taxon>Eukaryota</taxon>
        <taxon>Fungi</taxon>
        <taxon>Dikarya</taxon>
        <taxon>Ascomycota</taxon>
        <taxon>Saccharomycotina</taxon>
        <taxon>Dipodascomycetes</taxon>
        <taxon>Dipodascales</taxon>
        <taxon>Dipodascales incertae sedis</taxon>
        <taxon>Nadsonia</taxon>
    </lineage>
</organism>
<evidence type="ECO:0000256" key="6">
    <source>
        <dbReference type="ARBA" id="ARBA00023136"/>
    </source>
</evidence>
<evidence type="ECO:0000256" key="4">
    <source>
        <dbReference type="ARBA" id="ARBA00022801"/>
    </source>
</evidence>
<evidence type="ECO:0000256" key="7">
    <source>
        <dbReference type="SAM" id="Phobius"/>
    </source>
</evidence>
<evidence type="ECO:0000313" key="9">
    <source>
        <dbReference type="EMBL" id="ODQ65676.1"/>
    </source>
</evidence>
<evidence type="ECO:0000256" key="1">
    <source>
        <dbReference type="ARBA" id="ARBA00004141"/>
    </source>
</evidence>
<dbReference type="AlphaFoldDB" id="A0A1E3PJP8"/>
<dbReference type="GO" id="GO:0016020">
    <property type="term" value="C:membrane"/>
    <property type="evidence" value="ECO:0007669"/>
    <property type="project" value="UniProtKB-SubCell"/>
</dbReference>
<feature type="transmembrane region" description="Helical" evidence="7">
    <location>
        <begin position="246"/>
        <end position="268"/>
    </location>
</feature>
<accession>A0A1E3PJP8</accession>
<evidence type="ECO:0000256" key="5">
    <source>
        <dbReference type="ARBA" id="ARBA00022989"/>
    </source>
</evidence>
<dbReference type="SUPFAM" id="SSF144091">
    <property type="entry name" value="Rhomboid-like"/>
    <property type="match status" value="1"/>
</dbReference>
<dbReference type="GO" id="GO:0006465">
    <property type="term" value="P:signal peptide processing"/>
    <property type="evidence" value="ECO:0007669"/>
    <property type="project" value="TreeGrafter"/>
</dbReference>
<keyword evidence="10" id="KW-1185">Reference proteome</keyword>
<feature type="transmembrane region" description="Helical" evidence="7">
    <location>
        <begin position="327"/>
        <end position="348"/>
    </location>
</feature>
<dbReference type="InterPro" id="IPR050925">
    <property type="entry name" value="Rhomboid_protease_S54"/>
</dbReference>
<dbReference type="EMBL" id="KV454409">
    <property type="protein sequence ID" value="ODQ65676.1"/>
    <property type="molecule type" value="Genomic_DNA"/>
</dbReference>
<dbReference type="Gene3D" id="1.20.1540.10">
    <property type="entry name" value="Rhomboid-like"/>
    <property type="match status" value="1"/>
</dbReference>
<feature type="transmembrane region" description="Helical" evidence="7">
    <location>
        <begin position="162"/>
        <end position="182"/>
    </location>
</feature>
<gene>
    <name evidence="9" type="ORF">NADFUDRAFT_46329</name>
</gene>
<feature type="transmembrane region" description="Helical" evidence="7">
    <location>
        <begin position="300"/>
        <end position="320"/>
    </location>
</feature>